<dbReference type="OrthoDB" id="798447at2"/>
<keyword evidence="2" id="KW-1185">Reference proteome</keyword>
<dbReference type="Proteomes" id="UP000189739">
    <property type="component" value="Unassembled WGS sequence"/>
</dbReference>
<dbReference type="AlphaFoldDB" id="A0A1S9P8J1"/>
<accession>A0A1S9P8J1</accession>
<proteinExistence type="predicted"/>
<name>A0A1S9P8J1_9SPHI</name>
<dbReference type="RefSeq" id="WP_078350829.1">
    <property type="nucleotide sequence ID" value="NZ_MBTF01000037.1"/>
</dbReference>
<evidence type="ECO:0000313" key="1">
    <source>
        <dbReference type="EMBL" id="OOQ56958.1"/>
    </source>
</evidence>
<gene>
    <name evidence="1" type="ORF">BC343_15560</name>
</gene>
<reference evidence="1 2" key="1">
    <citation type="submission" date="2016-07" db="EMBL/GenBank/DDBJ databases">
        <title>Genomic analysis of zinc-resistant bacterium Mucilaginibacter pedocola TBZ30.</title>
        <authorList>
            <person name="Huang J."/>
            <person name="Tang J."/>
        </authorList>
    </citation>
    <scope>NUCLEOTIDE SEQUENCE [LARGE SCALE GENOMIC DNA]</scope>
    <source>
        <strain evidence="1 2">TBZ30</strain>
    </source>
</reference>
<dbReference type="EMBL" id="MBTF01000037">
    <property type="protein sequence ID" value="OOQ56958.1"/>
    <property type="molecule type" value="Genomic_DNA"/>
</dbReference>
<comment type="caution">
    <text evidence="1">The sequence shown here is derived from an EMBL/GenBank/DDBJ whole genome shotgun (WGS) entry which is preliminary data.</text>
</comment>
<protein>
    <submittedName>
        <fullName evidence="1">Uncharacterized protein</fullName>
    </submittedName>
</protein>
<organism evidence="1 2">
    <name type="scientific">Mucilaginibacter pedocola</name>
    <dbReference type="NCBI Taxonomy" id="1792845"/>
    <lineage>
        <taxon>Bacteria</taxon>
        <taxon>Pseudomonadati</taxon>
        <taxon>Bacteroidota</taxon>
        <taxon>Sphingobacteriia</taxon>
        <taxon>Sphingobacteriales</taxon>
        <taxon>Sphingobacteriaceae</taxon>
        <taxon>Mucilaginibacter</taxon>
    </lineage>
</organism>
<evidence type="ECO:0000313" key="2">
    <source>
        <dbReference type="Proteomes" id="UP000189739"/>
    </source>
</evidence>
<sequence>MRSKLFHEKPTNAQTSTGRWLRILPDTGEGYALYDAMQEANVGRILFDADDNWIYDGTVLDVYEQEEVAGIIGGHQKEMDQLLKTL</sequence>